<comment type="caution">
    <text evidence="4">The sequence shown here is derived from an EMBL/GenBank/DDBJ whole genome shotgun (WGS) entry which is preliminary data.</text>
</comment>
<protein>
    <submittedName>
        <fullName evidence="4">Methyltransferase type 12</fullName>
    </submittedName>
</protein>
<dbReference type="CDD" id="cd02440">
    <property type="entry name" value="AdoMet_MTases"/>
    <property type="match status" value="1"/>
</dbReference>
<feature type="domain" description="Methyltransferase" evidence="3">
    <location>
        <begin position="56"/>
        <end position="150"/>
    </location>
</feature>
<dbReference type="OrthoDB" id="8385759at2"/>
<dbReference type="PANTHER" id="PTHR43861">
    <property type="entry name" value="TRANS-ACONITATE 2-METHYLTRANSFERASE-RELATED"/>
    <property type="match status" value="1"/>
</dbReference>
<evidence type="ECO:0000256" key="2">
    <source>
        <dbReference type="ARBA" id="ARBA00022679"/>
    </source>
</evidence>
<keyword evidence="5" id="KW-1185">Reference proteome</keyword>
<name>A0A163V034_9FLAO</name>
<dbReference type="AlphaFoldDB" id="A0A163V034"/>
<evidence type="ECO:0000259" key="3">
    <source>
        <dbReference type="Pfam" id="PF13649"/>
    </source>
</evidence>
<reference evidence="4 5" key="1">
    <citation type="submission" date="2016-01" db="EMBL/GenBank/DDBJ databases">
        <title>Whole genome sequencing of Myroides marinus L41.</title>
        <authorList>
            <person name="Hong K.W."/>
        </authorList>
    </citation>
    <scope>NUCLEOTIDE SEQUENCE [LARGE SCALE GENOMIC DNA]</scope>
    <source>
        <strain evidence="4 5">L41</strain>
    </source>
</reference>
<dbReference type="RefSeq" id="WP_038987465.1">
    <property type="nucleotide sequence ID" value="NZ_JWJO01000049.1"/>
</dbReference>
<dbReference type="InterPro" id="IPR029063">
    <property type="entry name" value="SAM-dependent_MTases_sf"/>
</dbReference>
<dbReference type="SUPFAM" id="SSF53335">
    <property type="entry name" value="S-adenosyl-L-methionine-dependent methyltransferases"/>
    <property type="match status" value="1"/>
</dbReference>
<keyword evidence="2 4" id="KW-0808">Transferase</keyword>
<dbReference type="Pfam" id="PF13649">
    <property type="entry name" value="Methyltransf_25"/>
    <property type="match status" value="1"/>
</dbReference>
<dbReference type="PANTHER" id="PTHR43861:SF1">
    <property type="entry name" value="TRANS-ACONITATE 2-METHYLTRANSFERASE"/>
    <property type="match status" value="1"/>
</dbReference>
<sequence length="265" mass="30322">MDAKKDYIEVNKKTWNEKVALHVDSEFYNMKDFLAGETSLNEIELNLLGDIKGKKILHLQCHFGQDTLSLARMGAEVTGVDLSDKAVEKGRELAEQLGLNARFICSDVYKLPEVLEEKFDIVYTSYGVIGWLPDMNKWAEVVSKFVKPGGKFVFVEFHPFVWMYDYDFTKVDYSYFNVEDIVETESGTYADRSADVQLKSVSWNHSIAEVVQSLVDHQLQIKTFEEHNYSPYSCFNHVVEIAPKKFQIAPFGDKVPLVYAIVASK</sequence>
<gene>
    <name evidence="4" type="ORF">AV926_17985</name>
</gene>
<evidence type="ECO:0000313" key="5">
    <source>
        <dbReference type="Proteomes" id="UP000076630"/>
    </source>
</evidence>
<keyword evidence="1 4" id="KW-0489">Methyltransferase</keyword>
<dbReference type="EMBL" id="LQNU01000095">
    <property type="protein sequence ID" value="KZE74127.1"/>
    <property type="molecule type" value="Genomic_DNA"/>
</dbReference>
<dbReference type="Gene3D" id="3.40.50.150">
    <property type="entry name" value="Vaccinia Virus protein VP39"/>
    <property type="match status" value="1"/>
</dbReference>
<proteinExistence type="predicted"/>
<dbReference type="GO" id="GO:0032259">
    <property type="term" value="P:methylation"/>
    <property type="evidence" value="ECO:0007669"/>
    <property type="project" value="UniProtKB-KW"/>
</dbReference>
<dbReference type="InterPro" id="IPR041698">
    <property type="entry name" value="Methyltransf_25"/>
</dbReference>
<dbReference type="Proteomes" id="UP000076630">
    <property type="component" value="Unassembled WGS sequence"/>
</dbReference>
<organism evidence="4 5">
    <name type="scientific">Myroides marinus</name>
    <dbReference type="NCBI Taxonomy" id="703342"/>
    <lineage>
        <taxon>Bacteria</taxon>
        <taxon>Pseudomonadati</taxon>
        <taxon>Bacteroidota</taxon>
        <taxon>Flavobacteriia</taxon>
        <taxon>Flavobacteriales</taxon>
        <taxon>Flavobacteriaceae</taxon>
        <taxon>Myroides</taxon>
    </lineage>
</organism>
<dbReference type="GO" id="GO:0008168">
    <property type="term" value="F:methyltransferase activity"/>
    <property type="evidence" value="ECO:0007669"/>
    <property type="project" value="UniProtKB-KW"/>
</dbReference>
<accession>A0A163V034</accession>
<evidence type="ECO:0000256" key="1">
    <source>
        <dbReference type="ARBA" id="ARBA00022603"/>
    </source>
</evidence>
<evidence type="ECO:0000313" key="4">
    <source>
        <dbReference type="EMBL" id="KZE74127.1"/>
    </source>
</evidence>